<proteinExistence type="predicted"/>
<evidence type="ECO:0000313" key="3">
    <source>
        <dbReference type="Proteomes" id="UP001138894"/>
    </source>
</evidence>
<dbReference type="AlphaFoldDB" id="A0A9X1FAG7"/>
<evidence type="ECO:0000313" key="2">
    <source>
        <dbReference type="EMBL" id="MBV7270454.1"/>
    </source>
</evidence>
<comment type="caution">
    <text evidence="2">The sequence shown here is derived from an EMBL/GenBank/DDBJ whole genome shotgun (WGS) entry which is preliminary data.</text>
</comment>
<organism evidence="2 3">
    <name type="scientific">Winogradskyella luteola</name>
    <dbReference type="NCBI Taxonomy" id="2828330"/>
    <lineage>
        <taxon>Bacteria</taxon>
        <taxon>Pseudomonadati</taxon>
        <taxon>Bacteroidota</taxon>
        <taxon>Flavobacteriia</taxon>
        <taxon>Flavobacteriales</taxon>
        <taxon>Flavobacteriaceae</taxon>
        <taxon>Winogradskyella</taxon>
    </lineage>
</organism>
<keyword evidence="1" id="KW-1133">Transmembrane helix</keyword>
<feature type="transmembrane region" description="Helical" evidence="1">
    <location>
        <begin position="39"/>
        <end position="60"/>
    </location>
</feature>
<gene>
    <name evidence="2" type="ORF">KCG49_14790</name>
</gene>
<keyword evidence="1" id="KW-0812">Transmembrane</keyword>
<evidence type="ECO:0000256" key="1">
    <source>
        <dbReference type="SAM" id="Phobius"/>
    </source>
</evidence>
<dbReference type="Proteomes" id="UP001138894">
    <property type="component" value="Unassembled WGS sequence"/>
</dbReference>
<protein>
    <submittedName>
        <fullName evidence="2">DUF1361 domain-containing protein</fullName>
    </submittedName>
</protein>
<feature type="transmembrane region" description="Helical" evidence="1">
    <location>
        <begin position="72"/>
        <end position="91"/>
    </location>
</feature>
<feature type="transmembrane region" description="Helical" evidence="1">
    <location>
        <begin position="139"/>
        <end position="159"/>
    </location>
</feature>
<accession>A0A9X1FAG7</accession>
<name>A0A9X1FAG7_9FLAO</name>
<feature type="transmembrane region" description="Helical" evidence="1">
    <location>
        <begin position="12"/>
        <end position="33"/>
    </location>
</feature>
<feature type="transmembrane region" description="Helical" evidence="1">
    <location>
        <begin position="103"/>
        <end position="127"/>
    </location>
</feature>
<dbReference type="Pfam" id="PF07099">
    <property type="entry name" value="DUF1361"/>
    <property type="match status" value="1"/>
</dbReference>
<feature type="transmembrane region" description="Helical" evidence="1">
    <location>
        <begin position="192"/>
        <end position="212"/>
    </location>
</feature>
<dbReference type="EMBL" id="JAGSPD010000015">
    <property type="protein sequence ID" value="MBV7270454.1"/>
    <property type="molecule type" value="Genomic_DNA"/>
</dbReference>
<dbReference type="RefSeq" id="WP_218547601.1">
    <property type="nucleotide sequence ID" value="NZ_JAGSPD010000015.1"/>
</dbReference>
<sequence>METIKTLIQSKFKTLSLVTVALTFSIIVLMVRIKLNKSFFYLFLVWNIFLAIIPYTITIYLSSKPKIGKLKLGFWFLIWLAFLPNAPYIITDLIHIRIGNDNLLWLDVLVVLSFALSGLLLFYLSIIDMQKMMVSKFRKIPITTLTVTILFLCGFGVYLGRFLRYNSWEIISNPKVLISDVFNILISPFQNVNAWLFTLGFGTFLVVGYWMFKNFTLPHPHNPEDS</sequence>
<reference evidence="2" key="1">
    <citation type="submission" date="2021-04" db="EMBL/GenBank/DDBJ databases">
        <authorList>
            <person name="Pira H."/>
            <person name="Risdian C."/>
            <person name="Wink J."/>
        </authorList>
    </citation>
    <scope>NUCLEOTIDE SEQUENCE</scope>
    <source>
        <strain evidence="2">WHY3</strain>
    </source>
</reference>
<keyword evidence="3" id="KW-1185">Reference proteome</keyword>
<keyword evidence="1" id="KW-0472">Membrane</keyword>
<dbReference type="InterPro" id="IPR009793">
    <property type="entry name" value="DUF1361"/>
</dbReference>